<evidence type="ECO:0000256" key="2">
    <source>
        <dbReference type="ARBA" id="ARBA00022723"/>
    </source>
</evidence>
<sequence>MGKPRGSNTAKTKAGAGANNGSNTKSTTLSTPNVPPAWPQFKPPLPVTDLVPDKLDSCPDKIVLIRNFWPKSLCSSYVTFLRGLPLITTPGRPKRGEAVRVNDRFQVQDAGFAQRLWTETGLRESLGQEDIQGLWGGEVVGLNPNIRIYRYSKGQYFDAHYDDSNNVTFSPEPSTGSVTCKTTWTLLLYLTSSAEGCVGGETVFFPNDRRSAKEEIPVALETGMLLLHKHGEDCMLHEGREVTSGEKWVLRTDLCVRK</sequence>
<evidence type="ECO:0000256" key="5">
    <source>
        <dbReference type="ARBA" id="ARBA00023004"/>
    </source>
</evidence>
<dbReference type="OrthoDB" id="69177at2759"/>
<evidence type="ECO:0000313" key="9">
    <source>
        <dbReference type="Proteomes" id="UP000305883"/>
    </source>
</evidence>
<keyword evidence="5" id="KW-0408">Iron</keyword>
<dbReference type="EMBL" id="MWPZ01000006">
    <property type="protein sequence ID" value="TIC95522.1"/>
    <property type="molecule type" value="Genomic_DNA"/>
</dbReference>
<keyword evidence="4" id="KW-0560">Oxidoreductase</keyword>
<organism evidence="8 9">
    <name type="scientific">Colletotrichum higginsianum</name>
    <dbReference type="NCBI Taxonomy" id="80884"/>
    <lineage>
        <taxon>Eukaryota</taxon>
        <taxon>Fungi</taxon>
        <taxon>Dikarya</taxon>
        <taxon>Ascomycota</taxon>
        <taxon>Pezizomycotina</taxon>
        <taxon>Sordariomycetes</taxon>
        <taxon>Hypocreomycetidae</taxon>
        <taxon>Glomerellales</taxon>
        <taxon>Glomerellaceae</taxon>
        <taxon>Colletotrichum</taxon>
        <taxon>Colletotrichum destructivum species complex</taxon>
    </lineage>
</organism>
<feature type="domain" description="Fe2OG dioxygenase" evidence="7">
    <location>
        <begin position="141"/>
        <end position="256"/>
    </location>
</feature>
<dbReference type="GO" id="GO:0004656">
    <property type="term" value="F:procollagen-proline 4-dioxygenase activity"/>
    <property type="evidence" value="ECO:0007669"/>
    <property type="project" value="TreeGrafter"/>
</dbReference>
<dbReference type="GO" id="GO:0031418">
    <property type="term" value="F:L-ascorbic acid binding"/>
    <property type="evidence" value="ECO:0007669"/>
    <property type="project" value="InterPro"/>
</dbReference>
<comment type="cofactor">
    <cofactor evidence="1">
        <name>L-ascorbate</name>
        <dbReference type="ChEBI" id="CHEBI:38290"/>
    </cofactor>
</comment>
<evidence type="ECO:0000313" key="8">
    <source>
        <dbReference type="EMBL" id="TIC95522.1"/>
    </source>
</evidence>
<dbReference type="AlphaFoldDB" id="A0A4T0VSS3"/>
<dbReference type="Proteomes" id="UP000305883">
    <property type="component" value="Unassembled WGS sequence"/>
</dbReference>
<protein>
    <recommendedName>
        <fullName evidence="7">Fe2OG dioxygenase domain-containing protein</fullName>
    </recommendedName>
</protein>
<reference evidence="8 9" key="1">
    <citation type="journal article" date="2019" name="Genome Biol. Evol.">
        <title>Genomic Plasticity Mediated by Transposable Elements in the Plant Pathogenic Fungus Colletotrichum higginsianum.</title>
        <authorList>
            <person name="Tsushima A."/>
            <person name="Gan P."/>
            <person name="Kumakura N."/>
            <person name="Narusaka M."/>
            <person name="Takano Y."/>
            <person name="Narusaka Y."/>
            <person name="Shirasu K."/>
        </authorList>
    </citation>
    <scope>NUCLEOTIDE SEQUENCE [LARGE SCALE GENOMIC DNA]</scope>
    <source>
        <strain evidence="8 9">MAFF305635-RFP</strain>
    </source>
</reference>
<dbReference type="InterPro" id="IPR005123">
    <property type="entry name" value="Oxoglu/Fe-dep_dioxygenase_dom"/>
</dbReference>
<dbReference type="GO" id="GO:0005783">
    <property type="term" value="C:endoplasmic reticulum"/>
    <property type="evidence" value="ECO:0007669"/>
    <property type="project" value="TreeGrafter"/>
</dbReference>
<keyword evidence="2" id="KW-0479">Metal-binding</keyword>
<evidence type="ECO:0000256" key="6">
    <source>
        <dbReference type="SAM" id="MobiDB-lite"/>
    </source>
</evidence>
<dbReference type="FunFam" id="2.60.120.620:FF:000021">
    <property type="entry name" value="WGS project CABT00000000 data, contig 2.8"/>
    <property type="match status" value="1"/>
</dbReference>
<evidence type="ECO:0000256" key="3">
    <source>
        <dbReference type="ARBA" id="ARBA00022964"/>
    </source>
</evidence>
<feature type="region of interest" description="Disordered" evidence="6">
    <location>
        <begin position="1"/>
        <end position="41"/>
    </location>
</feature>
<evidence type="ECO:0000256" key="4">
    <source>
        <dbReference type="ARBA" id="ARBA00023002"/>
    </source>
</evidence>
<dbReference type="PANTHER" id="PTHR10869">
    <property type="entry name" value="PROLYL 4-HYDROXYLASE ALPHA SUBUNIT"/>
    <property type="match status" value="1"/>
</dbReference>
<dbReference type="PANTHER" id="PTHR10869:SF236">
    <property type="entry name" value="PROLYL 4-HYDROXYLASE ALPHA SUBUNIT DOMAIN-CONTAINING PROTEIN"/>
    <property type="match status" value="1"/>
</dbReference>
<gene>
    <name evidence="8" type="ORF">CH35J_008589</name>
</gene>
<dbReference type="InterPro" id="IPR006620">
    <property type="entry name" value="Pro_4_hyd_alph"/>
</dbReference>
<name>A0A4T0VSS3_9PEZI</name>
<keyword evidence="3" id="KW-0223">Dioxygenase</keyword>
<dbReference type="SMART" id="SM00702">
    <property type="entry name" value="P4Hc"/>
    <property type="match status" value="1"/>
</dbReference>
<proteinExistence type="predicted"/>
<evidence type="ECO:0000259" key="7">
    <source>
        <dbReference type="PROSITE" id="PS51471"/>
    </source>
</evidence>
<dbReference type="Gene3D" id="2.60.120.620">
    <property type="entry name" value="q2cbj1_9rhob like domain"/>
    <property type="match status" value="1"/>
</dbReference>
<dbReference type="GO" id="GO:0005506">
    <property type="term" value="F:iron ion binding"/>
    <property type="evidence" value="ECO:0007669"/>
    <property type="project" value="InterPro"/>
</dbReference>
<accession>A0A4T0VSS3</accession>
<dbReference type="InterPro" id="IPR045054">
    <property type="entry name" value="P4HA-like"/>
</dbReference>
<feature type="compositionally biased region" description="Low complexity" evidence="6">
    <location>
        <begin position="1"/>
        <end position="26"/>
    </location>
</feature>
<comment type="caution">
    <text evidence="8">The sequence shown here is derived from an EMBL/GenBank/DDBJ whole genome shotgun (WGS) entry which is preliminary data.</text>
</comment>
<dbReference type="Pfam" id="PF13640">
    <property type="entry name" value="2OG-FeII_Oxy_3"/>
    <property type="match status" value="1"/>
</dbReference>
<evidence type="ECO:0000256" key="1">
    <source>
        <dbReference type="ARBA" id="ARBA00001961"/>
    </source>
</evidence>
<dbReference type="PROSITE" id="PS51471">
    <property type="entry name" value="FE2OG_OXY"/>
    <property type="match status" value="1"/>
</dbReference>
<dbReference type="InterPro" id="IPR044862">
    <property type="entry name" value="Pro_4_hyd_alph_FE2OG_OXY"/>
</dbReference>